<feature type="domain" description="PilZ" evidence="1">
    <location>
        <begin position="10"/>
        <end position="97"/>
    </location>
</feature>
<dbReference type="InterPro" id="IPR009875">
    <property type="entry name" value="PilZ_domain"/>
</dbReference>
<sequence length="100" mass="11311">MADTMRDYSEKRDFHRMQVDTRIDLTDTAGNTYQGVCRDLSGTGMQIILDRALDEGTQLHTVLPSSSDQFPPFETVVTVIRCVPEGDRYRLGTAITEVKR</sequence>
<evidence type="ECO:0000313" key="2">
    <source>
        <dbReference type="EMBL" id="PVY75423.1"/>
    </source>
</evidence>
<accession>A0A2U1CV99</accession>
<name>A0A2U1CV99_9GAMM</name>
<dbReference type="Proteomes" id="UP000245887">
    <property type="component" value="Unassembled WGS sequence"/>
</dbReference>
<dbReference type="GO" id="GO:0035438">
    <property type="term" value="F:cyclic-di-GMP binding"/>
    <property type="evidence" value="ECO:0007669"/>
    <property type="project" value="InterPro"/>
</dbReference>
<evidence type="ECO:0000259" key="1">
    <source>
        <dbReference type="Pfam" id="PF07238"/>
    </source>
</evidence>
<comment type="caution">
    <text evidence="2">The sequence shown here is derived from an EMBL/GenBank/DDBJ whole genome shotgun (WGS) entry which is preliminary data.</text>
</comment>
<dbReference type="Gene3D" id="2.40.10.220">
    <property type="entry name" value="predicted glycosyltransferase like domains"/>
    <property type="match status" value="1"/>
</dbReference>
<organism evidence="2 3">
    <name type="scientific">Tamilnaduibacter salinus</name>
    <dbReference type="NCBI Taxonomy" id="1484056"/>
    <lineage>
        <taxon>Bacteria</taxon>
        <taxon>Pseudomonadati</taxon>
        <taxon>Pseudomonadota</taxon>
        <taxon>Gammaproteobacteria</taxon>
        <taxon>Pseudomonadales</taxon>
        <taxon>Marinobacteraceae</taxon>
        <taxon>Tamilnaduibacter</taxon>
    </lineage>
</organism>
<proteinExistence type="predicted"/>
<dbReference type="Pfam" id="PF07238">
    <property type="entry name" value="PilZ"/>
    <property type="match status" value="1"/>
</dbReference>
<evidence type="ECO:0000313" key="3">
    <source>
        <dbReference type="Proteomes" id="UP000245887"/>
    </source>
</evidence>
<dbReference type="RefSeq" id="WP_228151073.1">
    <property type="nucleotide sequence ID" value="NZ_NMPM01000004.1"/>
</dbReference>
<dbReference type="EMBL" id="QEKQ01000007">
    <property type="protein sequence ID" value="PVY75423.1"/>
    <property type="molecule type" value="Genomic_DNA"/>
</dbReference>
<gene>
    <name evidence="2" type="ORF">C8D92_107144</name>
</gene>
<dbReference type="SUPFAM" id="SSF141371">
    <property type="entry name" value="PilZ domain-like"/>
    <property type="match status" value="1"/>
</dbReference>
<protein>
    <submittedName>
        <fullName evidence="2">PilZ domain-containing protein</fullName>
    </submittedName>
</protein>
<dbReference type="AlphaFoldDB" id="A0A2U1CV99"/>
<reference evidence="2 3" key="1">
    <citation type="submission" date="2018-04" db="EMBL/GenBank/DDBJ databases">
        <title>Genomic Encyclopedia of Type Strains, Phase IV (KMG-IV): sequencing the most valuable type-strain genomes for metagenomic binning, comparative biology and taxonomic classification.</title>
        <authorList>
            <person name="Goeker M."/>
        </authorList>
    </citation>
    <scope>NUCLEOTIDE SEQUENCE [LARGE SCALE GENOMIC DNA]</scope>
    <source>
        <strain evidence="2 3">DSM 28688</strain>
    </source>
</reference>